<evidence type="ECO:0000256" key="1">
    <source>
        <dbReference type="SAM" id="MobiDB-lite"/>
    </source>
</evidence>
<accession>A0A5C3EEQ8</accession>
<name>A0A5C3EEQ8_9BASI</name>
<dbReference type="AlphaFoldDB" id="A0A5C3EEQ8"/>
<dbReference type="EMBL" id="OOIN01000021">
    <property type="protein sequence ID" value="SPO28157.1"/>
    <property type="molecule type" value="Genomic_DNA"/>
</dbReference>
<dbReference type="Proteomes" id="UP000324022">
    <property type="component" value="Unassembled WGS sequence"/>
</dbReference>
<gene>
    <name evidence="3" type="ORF">UTRI_04543_B</name>
</gene>
<feature type="compositionally biased region" description="Basic residues" evidence="1">
    <location>
        <begin position="369"/>
        <end position="378"/>
    </location>
</feature>
<keyword evidence="4" id="KW-1185">Reference proteome</keyword>
<protein>
    <submittedName>
        <fullName evidence="3">Uncharacterized protein</fullName>
    </submittedName>
</protein>
<feature type="compositionally biased region" description="Basic and acidic residues" evidence="1">
    <location>
        <begin position="610"/>
        <end position="623"/>
    </location>
</feature>
<proteinExistence type="predicted"/>
<feature type="region of interest" description="Disordered" evidence="1">
    <location>
        <begin position="256"/>
        <end position="287"/>
    </location>
</feature>
<reference evidence="3 4" key="1">
    <citation type="submission" date="2018-03" db="EMBL/GenBank/DDBJ databases">
        <authorList>
            <person name="Guldener U."/>
        </authorList>
    </citation>
    <scope>NUCLEOTIDE SEQUENCE [LARGE SCALE GENOMIC DNA]</scope>
    <source>
        <strain evidence="3 4">NBRC100155</strain>
    </source>
</reference>
<feature type="region of interest" description="Disordered" evidence="1">
    <location>
        <begin position="103"/>
        <end position="122"/>
    </location>
</feature>
<dbReference type="OrthoDB" id="10304393at2759"/>
<evidence type="ECO:0000256" key="2">
    <source>
        <dbReference type="SAM" id="SignalP"/>
    </source>
</evidence>
<feature type="chain" id="PRO_5023016616" evidence="2">
    <location>
        <begin position="21"/>
        <end position="827"/>
    </location>
</feature>
<feature type="region of interest" description="Disordered" evidence="1">
    <location>
        <begin position="589"/>
        <end position="649"/>
    </location>
</feature>
<evidence type="ECO:0000313" key="3">
    <source>
        <dbReference type="EMBL" id="SPO28157.1"/>
    </source>
</evidence>
<organism evidence="3 4">
    <name type="scientific">Ustilago trichophora</name>
    <dbReference type="NCBI Taxonomy" id="86804"/>
    <lineage>
        <taxon>Eukaryota</taxon>
        <taxon>Fungi</taxon>
        <taxon>Dikarya</taxon>
        <taxon>Basidiomycota</taxon>
        <taxon>Ustilaginomycotina</taxon>
        <taxon>Ustilaginomycetes</taxon>
        <taxon>Ustilaginales</taxon>
        <taxon>Ustilaginaceae</taxon>
        <taxon>Ustilago</taxon>
    </lineage>
</organism>
<feature type="compositionally biased region" description="Acidic residues" evidence="1">
    <location>
        <begin position="259"/>
        <end position="268"/>
    </location>
</feature>
<sequence>MKSFFIRVAMLLALISLICAAPVPLGGKSDAVNPGTHTGIPAVPETSTANFHPEEADRAGDTMMQGGQTFAEGELPMGSPGRILAADDHSSVTSEVSPRIEDATGKSAQIHPPVKAEPVSSDRSAFRKFHQKAALTLQKAKSKFHRLLDRWQPAFSNLEMERLLQKLPEEPLEFETVTKITQNMPEFNGKQILTLGRNPKFDRSAILTMIQRGQPFFVKGGKGKFWSFDRSSEAPDAHFVWTDKIPKDELSQLKQAADGSEEAAEGAEEAAGIAREGLESPETATQAARSLEEATIGYTTAFPRPGAQAGGLSAHLSDVPPSAADHPTMPLEEHHVMRPSETLTGGIRQHPVRIGTLQDDTQDESKTKSFSRKGRKHLMPTSPNYEMVKLIQERPTVIDPKAYTVTKDLPRVNGKEILTLSGDPSLDKSAMAVMTNKGEAFYVEGGNGKFWSLLRSTVPGESTLVLTDQLEEEELALLKKVTAATPTEAAGIAREGLGSPETATQAARSLEESTIGHTTAFPRSGVDAGGLSARLSKVPSATAGHRTVPSEGLTGMTADASTRAASEAAPEGVLDSGRVSELTDFWEREADRQMSRSSSSKSVEQATRSAPREAAEFAREGTTAEHAGIISEAESVDSQSPRMLDSRGPIIPKLESKNLVPYRGPWYKPWSWGRQLSPATQRMARFLDSRPPEPSPGVVYDVPSTDKGQILKISKGNRYDAQRVTYLTQEGDAFHVLDQDNNVFRFKPKKDEANAFTWTDDVTKTQKAAVKKAFKDYNNRKQKDTMEAMEAAQRIAQPAESSRPWLQKATENAGNFLKDLPKYLRGR</sequence>
<keyword evidence="2" id="KW-0732">Signal</keyword>
<feature type="region of interest" description="Disordered" evidence="1">
    <location>
        <begin position="358"/>
        <end position="379"/>
    </location>
</feature>
<feature type="signal peptide" evidence="2">
    <location>
        <begin position="1"/>
        <end position="20"/>
    </location>
</feature>
<evidence type="ECO:0000313" key="4">
    <source>
        <dbReference type="Proteomes" id="UP000324022"/>
    </source>
</evidence>